<proteinExistence type="predicted"/>
<dbReference type="AlphaFoldDB" id="A0A9P5U1P7"/>
<accession>A0A9P5U1P7</accession>
<dbReference type="EMBL" id="JADNRY010000154">
    <property type="protein sequence ID" value="KAF9063091.1"/>
    <property type="molecule type" value="Genomic_DNA"/>
</dbReference>
<keyword evidence="2" id="KW-1185">Reference proteome</keyword>
<evidence type="ECO:0000313" key="1">
    <source>
        <dbReference type="EMBL" id="KAF9063091.1"/>
    </source>
</evidence>
<organism evidence="1 2">
    <name type="scientific">Rhodocollybia butyracea</name>
    <dbReference type="NCBI Taxonomy" id="206335"/>
    <lineage>
        <taxon>Eukaryota</taxon>
        <taxon>Fungi</taxon>
        <taxon>Dikarya</taxon>
        <taxon>Basidiomycota</taxon>
        <taxon>Agaricomycotina</taxon>
        <taxon>Agaricomycetes</taxon>
        <taxon>Agaricomycetidae</taxon>
        <taxon>Agaricales</taxon>
        <taxon>Marasmiineae</taxon>
        <taxon>Omphalotaceae</taxon>
        <taxon>Rhodocollybia</taxon>
    </lineage>
</organism>
<dbReference type="InterPro" id="IPR014710">
    <property type="entry name" value="RmlC-like_jellyroll"/>
</dbReference>
<name>A0A9P5U1P7_9AGAR</name>
<dbReference type="Proteomes" id="UP000772434">
    <property type="component" value="Unassembled WGS sequence"/>
</dbReference>
<sequence length="190" mass="20778">MTAVTAYYLPADSASAIDTSHRVSVEQLNRLGWRISSVGGGTDEIEQAGRKLAQKLGLPVTKEGCVVPFNLEKDVSRMAPEMHDLLTKTAKVQNNDILTSGGIIAITSGSPYMDIEDVTAARWDRIHLGAGTLVCTPIGAKYRIAYNEQSRGTTGIIFFKETISTQELSVHKEIDNHPDRQAYLRAQAFV</sequence>
<reference evidence="1" key="1">
    <citation type="submission" date="2020-11" db="EMBL/GenBank/DDBJ databases">
        <authorList>
            <consortium name="DOE Joint Genome Institute"/>
            <person name="Ahrendt S."/>
            <person name="Riley R."/>
            <person name="Andreopoulos W."/>
            <person name="Labutti K."/>
            <person name="Pangilinan J."/>
            <person name="Ruiz-Duenas F.J."/>
            <person name="Barrasa J.M."/>
            <person name="Sanchez-Garcia M."/>
            <person name="Camarero S."/>
            <person name="Miyauchi S."/>
            <person name="Serrano A."/>
            <person name="Linde D."/>
            <person name="Babiker R."/>
            <person name="Drula E."/>
            <person name="Ayuso-Fernandez I."/>
            <person name="Pacheco R."/>
            <person name="Padilla G."/>
            <person name="Ferreira P."/>
            <person name="Barriuso J."/>
            <person name="Kellner H."/>
            <person name="Castanera R."/>
            <person name="Alfaro M."/>
            <person name="Ramirez L."/>
            <person name="Pisabarro A.G."/>
            <person name="Kuo A."/>
            <person name="Tritt A."/>
            <person name="Lipzen A."/>
            <person name="He G."/>
            <person name="Yan M."/>
            <person name="Ng V."/>
            <person name="Cullen D."/>
            <person name="Martin F."/>
            <person name="Rosso M.-N."/>
            <person name="Henrissat B."/>
            <person name="Hibbett D."/>
            <person name="Martinez A.T."/>
            <person name="Grigoriev I.V."/>
        </authorList>
    </citation>
    <scope>NUCLEOTIDE SEQUENCE</scope>
    <source>
        <strain evidence="1">AH 40177</strain>
    </source>
</reference>
<evidence type="ECO:0000313" key="2">
    <source>
        <dbReference type="Proteomes" id="UP000772434"/>
    </source>
</evidence>
<protein>
    <submittedName>
        <fullName evidence="1">Uncharacterized protein</fullName>
    </submittedName>
</protein>
<gene>
    <name evidence="1" type="ORF">BDP27DRAFT_1368291</name>
</gene>
<comment type="caution">
    <text evidence="1">The sequence shown here is derived from an EMBL/GenBank/DDBJ whole genome shotgun (WGS) entry which is preliminary data.</text>
</comment>
<dbReference type="Gene3D" id="2.60.120.10">
    <property type="entry name" value="Jelly Rolls"/>
    <property type="match status" value="1"/>
</dbReference>